<dbReference type="Proteomes" id="UP001497535">
    <property type="component" value="Unassembled WGS sequence"/>
</dbReference>
<reference evidence="1" key="1">
    <citation type="submission" date="2023-11" db="EMBL/GenBank/DDBJ databases">
        <authorList>
            <person name="Poullet M."/>
        </authorList>
    </citation>
    <scope>NUCLEOTIDE SEQUENCE</scope>
    <source>
        <strain evidence="1">E1834</strain>
    </source>
</reference>
<protein>
    <submittedName>
        <fullName evidence="1">Uncharacterized protein</fullName>
    </submittedName>
</protein>
<sequence length="341" mass="39646">MSTLSEVQDGAEFIGYVFSTFLFTNSVLFFFIFRRLNMTFTVIRSISHGGYGAVYEVSCSKDDGRYALKLEKRQFSRDHYKLMMEVQVLKEAGERPENARRHFPTLLDNSDPLPNHMFMVMSLLGRSLADIKRGRQGKILSPNTGYYCAIQSLEAVRDLHDLGYIHRDIKPGNFVIGLPRTKNQNTVYMVDFGIARRFLGPDGKIRNPRKKTRFKGTVRFASLSMHEGDDLGRKDDCESWMYMIVDLIDQDKLPWHNVEDKRRLRRLKHDAQKAPKTLFKKDEEQELREIIVYLAGLHYVDLVDYAWMREMIKRVAKRISCSLQEPYDWQLVTGTTSTSAC</sequence>
<keyword evidence="2" id="KW-1185">Reference proteome</keyword>
<accession>A0ACB1B754</accession>
<evidence type="ECO:0000313" key="1">
    <source>
        <dbReference type="EMBL" id="CAK5127204.1"/>
    </source>
</evidence>
<gene>
    <name evidence="1" type="ORF">MENTE1834_LOCUS48493</name>
</gene>
<evidence type="ECO:0000313" key="2">
    <source>
        <dbReference type="Proteomes" id="UP001497535"/>
    </source>
</evidence>
<organism evidence="1 2">
    <name type="scientific">Meloidogyne enterolobii</name>
    <name type="common">Root-knot nematode worm</name>
    <name type="synonym">Meloidogyne mayaguensis</name>
    <dbReference type="NCBI Taxonomy" id="390850"/>
    <lineage>
        <taxon>Eukaryota</taxon>
        <taxon>Metazoa</taxon>
        <taxon>Ecdysozoa</taxon>
        <taxon>Nematoda</taxon>
        <taxon>Chromadorea</taxon>
        <taxon>Rhabditida</taxon>
        <taxon>Tylenchina</taxon>
        <taxon>Tylenchomorpha</taxon>
        <taxon>Tylenchoidea</taxon>
        <taxon>Meloidogynidae</taxon>
        <taxon>Meloidogyninae</taxon>
        <taxon>Meloidogyne</taxon>
    </lineage>
</organism>
<comment type="caution">
    <text evidence="1">The sequence shown here is derived from an EMBL/GenBank/DDBJ whole genome shotgun (WGS) entry which is preliminary data.</text>
</comment>
<name>A0ACB1B754_MELEN</name>
<proteinExistence type="predicted"/>
<dbReference type="EMBL" id="CAVMJV010000238">
    <property type="protein sequence ID" value="CAK5127204.1"/>
    <property type="molecule type" value="Genomic_DNA"/>
</dbReference>